<keyword evidence="2" id="KW-1185">Reference proteome</keyword>
<dbReference type="Proteomes" id="UP000276133">
    <property type="component" value="Unassembled WGS sequence"/>
</dbReference>
<evidence type="ECO:0000313" key="2">
    <source>
        <dbReference type="Proteomes" id="UP000276133"/>
    </source>
</evidence>
<comment type="caution">
    <text evidence="1">The sequence shown here is derived from an EMBL/GenBank/DDBJ whole genome shotgun (WGS) entry which is preliminary data.</text>
</comment>
<sequence length="76" mass="8991">MHQACLRRNLTSKIIAKNIFKKIFGLSNNTKFYYLNQEILKKAYWSKRVVFYKIVAFMTLAGKHASSFLKNKKTEK</sequence>
<name>A0A3M7S608_BRAPC</name>
<proteinExistence type="predicted"/>
<evidence type="ECO:0000313" key="1">
    <source>
        <dbReference type="EMBL" id="RNA31048.1"/>
    </source>
</evidence>
<organism evidence="1 2">
    <name type="scientific">Brachionus plicatilis</name>
    <name type="common">Marine rotifer</name>
    <name type="synonym">Brachionus muelleri</name>
    <dbReference type="NCBI Taxonomy" id="10195"/>
    <lineage>
        <taxon>Eukaryota</taxon>
        <taxon>Metazoa</taxon>
        <taxon>Spiralia</taxon>
        <taxon>Gnathifera</taxon>
        <taxon>Rotifera</taxon>
        <taxon>Eurotatoria</taxon>
        <taxon>Monogononta</taxon>
        <taxon>Pseudotrocha</taxon>
        <taxon>Ploima</taxon>
        <taxon>Brachionidae</taxon>
        <taxon>Brachionus</taxon>
    </lineage>
</organism>
<dbReference type="AlphaFoldDB" id="A0A3M7S608"/>
<reference evidence="1 2" key="1">
    <citation type="journal article" date="2018" name="Sci. Rep.">
        <title>Genomic signatures of local adaptation to the degree of environmental predictability in rotifers.</title>
        <authorList>
            <person name="Franch-Gras L."/>
            <person name="Hahn C."/>
            <person name="Garcia-Roger E.M."/>
            <person name="Carmona M.J."/>
            <person name="Serra M."/>
            <person name="Gomez A."/>
        </authorList>
    </citation>
    <scope>NUCLEOTIDE SEQUENCE [LARGE SCALE GENOMIC DNA]</scope>
    <source>
        <strain evidence="1">HYR1</strain>
    </source>
</reference>
<gene>
    <name evidence="1" type="ORF">BpHYR1_017615</name>
</gene>
<accession>A0A3M7S608</accession>
<dbReference type="EMBL" id="REGN01002001">
    <property type="protein sequence ID" value="RNA31048.1"/>
    <property type="molecule type" value="Genomic_DNA"/>
</dbReference>
<protein>
    <submittedName>
        <fullName evidence="1">Uncharacterized protein</fullName>
    </submittedName>
</protein>